<dbReference type="EMBL" id="QYUK01000005">
    <property type="protein sequence ID" value="RJF96422.1"/>
    <property type="molecule type" value="Genomic_DNA"/>
</dbReference>
<proteinExistence type="predicted"/>
<dbReference type="PANTHER" id="PTHR34109:SF1">
    <property type="entry name" value="VOC DOMAIN-CONTAINING PROTEIN"/>
    <property type="match status" value="1"/>
</dbReference>
<dbReference type="RefSeq" id="WP_119775154.1">
    <property type="nucleotide sequence ID" value="NZ_QYUK01000005.1"/>
</dbReference>
<dbReference type="InterPro" id="IPR037523">
    <property type="entry name" value="VOC_core"/>
</dbReference>
<dbReference type="Gene3D" id="3.30.720.110">
    <property type="match status" value="1"/>
</dbReference>
<dbReference type="InterPro" id="IPR004360">
    <property type="entry name" value="Glyas_Fos-R_dOase_dom"/>
</dbReference>
<feature type="domain" description="VOC" evidence="1">
    <location>
        <begin position="9"/>
        <end position="132"/>
    </location>
</feature>
<reference evidence="3 5" key="1">
    <citation type="submission" date="2018-09" db="EMBL/GenBank/DDBJ databases">
        <authorList>
            <person name="Zhu H."/>
        </authorList>
    </citation>
    <scope>NUCLEOTIDE SEQUENCE [LARGE SCALE GENOMIC DNA]</scope>
    <source>
        <strain evidence="3 5">K1W22B-8</strain>
    </source>
</reference>
<evidence type="ECO:0000313" key="3">
    <source>
        <dbReference type="EMBL" id="RJF96422.1"/>
    </source>
</evidence>
<dbReference type="Gene3D" id="3.30.720.120">
    <property type="match status" value="1"/>
</dbReference>
<dbReference type="SUPFAM" id="SSF54593">
    <property type="entry name" value="Glyoxalase/Bleomycin resistance protein/Dihydroxybiphenyl dioxygenase"/>
    <property type="match status" value="1"/>
</dbReference>
<gene>
    <name evidence="3" type="ORF">D3874_00115</name>
    <name evidence="4" type="ORF">D3874_00150</name>
    <name evidence="2" type="ORF">D3874_12960</name>
</gene>
<evidence type="ECO:0000313" key="5">
    <source>
        <dbReference type="Proteomes" id="UP000284605"/>
    </source>
</evidence>
<dbReference type="Proteomes" id="UP000284605">
    <property type="component" value="Unassembled WGS sequence"/>
</dbReference>
<evidence type="ECO:0000313" key="2">
    <source>
        <dbReference type="EMBL" id="RJF87822.1"/>
    </source>
</evidence>
<name>A0A418WUQ8_9PROT</name>
<protein>
    <submittedName>
        <fullName evidence="3">VOC family protein</fullName>
    </submittedName>
</protein>
<dbReference type="CDD" id="cd07246">
    <property type="entry name" value="VOC_like"/>
    <property type="match status" value="1"/>
</dbReference>
<dbReference type="AlphaFoldDB" id="A0A418WUQ8"/>
<dbReference type="OrthoDB" id="9795306at2"/>
<dbReference type="EMBL" id="QYUK01000011">
    <property type="protein sequence ID" value="RJF87822.1"/>
    <property type="molecule type" value="Genomic_DNA"/>
</dbReference>
<comment type="caution">
    <text evidence="3">The sequence shown here is derived from an EMBL/GenBank/DDBJ whole genome shotgun (WGS) entry which is preliminary data.</text>
</comment>
<dbReference type="InterPro" id="IPR029068">
    <property type="entry name" value="Glyas_Bleomycin-R_OHBP_Dase"/>
</dbReference>
<dbReference type="PROSITE" id="PS51819">
    <property type="entry name" value="VOC"/>
    <property type="match status" value="1"/>
</dbReference>
<sequence length="136" mass="14907">MTMDIPHVKLTGVVPYINLEGAGAASAFYQKAFGAEELVRLPAQDGKRVMHCCLKINSGHLMISDCFPEHGITYQRSGSYTMHLQVSDIDAAFQRAVDAGAEVTLPVQLMFWGDRYGQLRDPFGVTWSLGQTVDAA</sequence>
<keyword evidence="5" id="KW-1185">Reference proteome</keyword>
<accession>A0A418WUQ8</accession>
<dbReference type="PANTHER" id="PTHR34109">
    <property type="entry name" value="BNAUNNG04460D PROTEIN-RELATED"/>
    <property type="match status" value="1"/>
</dbReference>
<organism evidence="3 5">
    <name type="scientific">Oleomonas cavernae</name>
    <dbReference type="NCBI Taxonomy" id="2320859"/>
    <lineage>
        <taxon>Bacteria</taxon>
        <taxon>Pseudomonadati</taxon>
        <taxon>Pseudomonadota</taxon>
        <taxon>Alphaproteobacteria</taxon>
        <taxon>Acetobacterales</taxon>
        <taxon>Acetobacteraceae</taxon>
        <taxon>Oleomonas</taxon>
    </lineage>
</organism>
<evidence type="ECO:0000313" key="4">
    <source>
        <dbReference type="EMBL" id="RJF96426.1"/>
    </source>
</evidence>
<dbReference type="EMBL" id="QYUK01000005">
    <property type="protein sequence ID" value="RJF96426.1"/>
    <property type="molecule type" value="Genomic_DNA"/>
</dbReference>
<dbReference type="Pfam" id="PF00903">
    <property type="entry name" value="Glyoxalase"/>
    <property type="match status" value="1"/>
</dbReference>
<evidence type="ECO:0000259" key="1">
    <source>
        <dbReference type="PROSITE" id="PS51819"/>
    </source>
</evidence>